<keyword evidence="3 4" id="KW-0539">Nucleus</keyword>
<dbReference type="InterPro" id="IPR001810">
    <property type="entry name" value="F-box_dom"/>
</dbReference>
<keyword evidence="9" id="KW-1185">Reference proteome</keyword>
<dbReference type="Proteomes" id="UP000031443">
    <property type="component" value="Unassembled WGS sequence"/>
</dbReference>
<dbReference type="SUPFAM" id="SSF47676">
    <property type="entry name" value="Conserved domain common to transcription factors TFIIS, elongin A, CRSP70"/>
    <property type="match status" value="1"/>
</dbReference>
<dbReference type="InterPro" id="IPR035441">
    <property type="entry name" value="TFIIS/LEDGF_dom_sf"/>
</dbReference>
<dbReference type="PROSITE" id="PS50181">
    <property type="entry name" value="FBOX"/>
    <property type="match status" value="1"/>
</dbReference>
<feature type="compositionally biased region" description="Basic and acidic residues" evidence="5">
    <location>
        <begin position="630"/>
        <end position="645"/>
    </location>
</feature>
<dbReference type="Pfam" id="PF08711">
    <property type="entry name" value="Med26"/>
    <property type="match status" value="1"/>
</dbReference>
<dbReference type="SUPFAM" id="SSF81383">
    <property type="entry name" value="F-box domain"/>
    <property type="match status" value="1"/>
</dbReference>
<keyword evidence="8" id="KW-0648">Protein biosynthesis</keyword>
<dbReference type="GO" id="GO:0003746">
    <property type="term" value="F:translation elongation factor activity"/>
    <property type="evidence" value="ECO:0007669"/>
    <property type="project" value="UniProtKB-KW"/>
</dbReference>
<feature type="domain" description="F-box" evidence="6">
    <location>
        <begin position="502"/>
        <end position="546"/>
    </location>
</feature>
<dbReference type="AlphaFoldDB" id="M7BSR3"/>
<feature type="compositionally biased region" description="Basic and acidic residues" evidence="5">
    <location>
        <begin position="282"/>
        <end position="318"/>
    </location>
</feature>
<sequence length="890" mass="99046">MARRRGPPRVTISRPLTDTVNNPFQGPIPQDLLQLPLTAPRDLVPLIQPLCPLTIVLRALGAHSPTTQPESPHRQAAQKKRWTTEETEGMSMLKTLQQQSFVKTLPTPTGEVLALLKIIKALKGLQDLDISLDILVETGVGKTVNSFRKHATAGNIAKSLVNHWKKLIPPENESDHKGKKQNTDKRNEQDKTKTSICKENKHSGKTKTSEPALEDCKRSPTSDKWKERSFTENKQRNKDTESYKGHESKIHSSSSSKNTSQSINPENTKSDCKETTSAASKKPSEKHHSPRANKKDLFPTKGSCKDLSKQRNSEDPGKLKQTLSVESKPKLPSDEDFEPPVMSFESYLNYDQFSSKRKRKTCTTSEQSKNVKGCEQKNCSLSQKNSKSPVMKEREEEPPKSEDDQSESPTKKAKTASLQDLLNTPLPKFLPEISLSSPPYSTEFKAPVAEVPQQSSDTNQFTGRRLNSKMQVYSGSKTVYLSKMLTLYEQCIRILQNNIDSLHEVGGVPFEILEPVLTRCTPEQLFRIEECNPTFIEESDHLWKKHCQKDFKNEHLLEYESWREMYVRLFSQREEKLKTLTKNIISAQSEKPKGRQVKLAYIHSVAKPPRNVRRQQEIYGTAGPIVQLHPVEKGKTKNPESRDRNNTSPSRNAATSNVTNGSSSTYSSGVSQDIKKTVKMGSDRSSGGRFIASSLDAINRLLSALPLTVERQQSTHRSEDTAELDAIFDSNPISTAKSPMDALVGLEATDSGPNTQDKVVDEEVELDYVEPMAGLSGGVTSQELSLTPEVSSQSQQSLSGEQGEEIPARAKDERGVMAMTFLCIVSPQQLYHCPGAFAPQQRLGGSNMVPENQPTGNASRIVAVQRCNLEIPAILVITGRKTPKNQEAAV</sequence>
<feature type="region of interest" description="Disordered" evidence="5">
    <location>
        <begin position="783"/>
        <end position="805"/>
    </location>
</feature>
<evidence type="ECO:0000259" key="6">
    <source>
        <dbReference type="PROSITE" id="PS50181"/>
    </source>
</evidence>
<dbReference type="InterPro" id="IPR036047">
    <property type="entry name" value="F-box-like_dom_sf"/>
</dbReference>
<dbReference type="InterPro" id="IPR010684">
    <property type="entry name" value="RNA_pol_II_trans_fac_SIII_A"/>
</dbReference>
<evidence type="ECO:0000256" key="1">
    <source>
        <dbReference type="ARBA" id="ARBA00004123"/>
    </source>
</evidence>
<feature type="compositionally biased region" description="Basic and acidic residues" evidence="5">
    <location>
        <begin position="214"/>
        <end position="250"/>
    </location>
</feature>
<feature type="compositionally biased region" description="Polar residues" evidence="5">
    <location>
        <begin position="377"/>
        <end position="388"/>
    </location>
</feature>
<dbReference type="InterPro" id="IPR003617">
    <property type="entry name" value="TFIIS/CRSP70_N_sub"/>
</dbReference>
<feature type="compositionally biased region" description="Low complexity" evidence="5">
    <location>
        <begin position="789"/>
        <end position="801"/>
    </location>
</feature>
<accession>M7BSR3</accession>
<comment type="subcellular location">
    <subcellularLocation>
        <location evidence="1 4">Nucleus</location>
    </subcellularLocation>
</comment>
<feature type="region of interest" description="Disordered" evidence="5">
    <location>
        <begin position="1"/>
        <end position="22"/>
    </location>
</feature>
<evidence type="ECO:0000313" key="9">
    <source>
        <dbReference type="Proteomes" id="UP000031443"/>
    </source>
</evidence>
<name>M7BSR3_CHEMY</name>
<dbReference type="SMART" id="SM00509">
    <property type="entry name" value="TFS2N"/>
    <property type="match status" value="1"/>
</dbReference>
<keyword evidence="8" id="KW-0251">Elongation factor</keyword>
<dbReference type="InterPro" id="IPR051870">
    <property type="entry name" value="Elongin-A_domain"/>
</dbReference>
<gene>
    <name evidence="8" type="ORF">UY3_02536</name>
</gene>
<dbReference type="Gene3D" id="1.20.930.10">
    <property type="entry name" value="Conserved domain common to transcription factors TFIIS, elongin A, CRSP70"/>
    <property type="match status" value="1"/>
</dbReference>
<dbReference type="STRING" id="8469.M7BSR3"/>
<dbReference type="PANTHER" id="PTHR15141:SF49">
    <property type="entry name" value="TFIIS N-TERMINAL DOMAIN-CONTAINING PROTEIN"/>
    <property type="match status" value="1"/>
</dbReference>
<proteinExistence type="predicted"/>
<evidence type="ECO:0000256" key="2">
    <source>
        <dbReference type="ARBA" id="ARBA00021346"/>
    </source>
</evidence>
<dbReference type="EMBL" id="KB514176">
    <property type="protein sequence ID" value="EMP40239.1"/>
    <property type="molecule type" value="Genomic_DNA"/>
</dbReference>
<evidence type="ECO:0000256" key="3">
    <source>
        <dbReference type="ARBA" id="ARBA00023242"/>
    </source>
</evidence>
<evidence type="ECO:0000313" key="8">
    <source>
        <dbReference type="EMBL" id="EMP40239.1"/>
    </source>
</evidence>
<feature type="compositionally biased region" description="Basic and acidic residues" evidence="5">
    <location>
        <begin position="390"/>
        <end position="403"/>
    </location>
</feature>
<dbReference type="PANTHER" id="PTHR15141">
    <property type="entry name" value="TRANSCRIPTION ELONGATION FACTOR B POLYPEPTIDE 3"/>
    <property type="match status" value="1"/>
</dbReference>
<dbReference type="CDD" id="cd00183">
    <property type="entry name" value="TFIIS_I"/>
    <property type="match status" value="1"/>
</dbReference>
<dbReference type="PROSITE" id="PS51319">
    <property type="entry name" value="TFIIS_N"/>
    <property type="match status" value="1"/>
</dbReference>
<evidence type="ECO:0000256" key="5">
    <source>
        <dbReference type="SAM" id="MobiDB-lite"/>
    </source>
</evidence>
<reference evidence="9" key="1">
    <citation type="journal article" date="2013" name="Nat. Genet.">
        <title>The draft genomes of soft-shell turtle and green sea turtle yield insights into the development and evolution of the turtle-specific body plan.</title>
        <authorList>
            <person name="Wang Z."/>
            <person name="Pascual-Anaya J."/>
            <person name="Zadissa A."/>
            <person name="Li W."/>
            <person name="Niimura Y."/>
            <person name="Huang Z."/>
            <person name="Li C."/>
            <person name="White S."/>
            <person name="Xiong Z."/>
            <person name="Fang D."/>
            <person name="Wang B."/>
            <person name="Ming Y."/>
            <person name="Chen Y."/>
            <person name="Zheng Y."/>
            <person name="Kuraku S."/>
            <person name="Pignatelli M."/>
            <person name="Herrero J."/>
            <person name="Beal K."/>
            <person name="Nozawa M."/>
            <person name="Li Q."/>
            <person name="Wang J."/>
            <person name="Zhang H."/>
            <person name="Yu L."/>
            <person name="Shigenobu S."/>
            <person name="Wang J."/>
            <person name="Liu J."/>
            <person name="Flicek P."/>
            <person name="Searle S."/>
            <person name="Wang J."/>
            <person name="Kuratani S."/>
            <person name="Yin Y."/>
            <person name="Aken B."/>
            <person name="Zhang G."/>
            <person name="Irie N."/>
        </authorList>
    </citation>
    <scope>NUCLEOTIDE SEQUENCE [LARGE SCALE GENOMIC DNA]</scope>
</reference>
<dbReference type="GO" id="GO:0006368">
    <property type="term" value="P:transcription elongation by RNA polymerase II"/>
    <property type="evidence" value="ECO:0007669"/>
    <property type="project" value="InterPro"/>
</dbReference>
<feature type="compositionally biased region" description="Low complexity" evidence="5">
    <location>
        <begin position="251"/>
        <end position="264"/>
    </location>
</feature>
<organism evidence="8 9">
    <name type="scientific">Chelonia mydas</name>
    <name type="common">Green sea-turtle</name>
    <name type="synonym">Chelonia agassizi</name>
    <dbReference type="NCBI Taxonomy" id="8469"/>
    <lineage>
        <taxon>Eukaryota</taxon>
        <taxon>Metazoa</taxon>
        <taxon>Chordata</taxon>
        <taxon>Craniata</taxon>
        <taxon>Vertebrata</taxon>
        <taxon>Euteleostomi</taxon>
        <taxon>Archelosauria</taxon>
        <taxon>Testudinata</taxon>
        <taxon>Testudines</taxon>
        <taxon>Cryptodira</taxon>
        <taxon>Durocryptodira</taxon>
        <taxon>Americhelydia</taxon>
        <taxon>Chelonioidea</taxon>
        <taxon>Cheloniidae</taxon>
        <taxon>Chelonia</taxon>
    </lineage>
</organism>
<dbReference type="eggNOG" id="KOG2821">
    <property type="taxonomic scope" value="Eukaryota"/>
</dbReference>
<dbReference type="GO" id="GO:0070449">
    <property type="term" value="C:elongin complex"/>
    <property type="evidence" value="ECO:0007669"/>
    <property type="project" value="InterPro"/>
</dbReference>
<evidence type="ECO:0000259" key="7">
    <source>
        <dbReference type="PROSITE" id="PS51319"/>
    </source>
</evidence>
<dbReference type="InterPro" id="IPR017923">
    <property type="entry name" value="TFIIS_N"/>
</dbReference>
<feature type="region of interest" description="Disordered" evidence="5">
    <location>
        <begin position="168"/>
        <end position="418"/>
    </location>
</feature>
<feature type="domain" description="TFIIS N-terminal" evidence="7">
    <location>
        <begin position="97"/>
        <end position="171"/>
    </location>
</feature>
<dbReference type="Pfam" id="PF06881">
    <property type="entry name" value="Elongin_A"/>
    <property type="match status" value="1"/>
</dbReference>
<evidence type="ECO:0000256" key="4">
    <source>
        <dbReference type="PROSITE-ProRule" id="PRU00649"/>
    </source>
</evidence>
<feature type="compositionally biased region" description="Low complexity" evidence="5">
    <location>
        <begin position="656"/>
        <end position="671"/>
    </location>
</feature>
<feature type="compositionally biased region" description="Polar residues" evidence="5">
    <location>
        <begin position="646"/>
        <end position="655"/>
    </location>
</feature>
<feature type="region of interest" description="Disordered" evidence="5">
    <location>
        <begin position="621"/>
        <end position="672"/>
    </location>
</feature>
<dbReference type="Gene3D" id="6.10.250.3180">
    <property type="match status" value="1"/>
</dbReference>
<protein>
    <recommendedName>
        <fullName evidence="2">Elongin-A</fullName>
    </recommendedName>
</protein>
<feature type="compositionally biased region" description="Basic and acidic residues" evidence="5">
    <location>
        <begin position="173"/>
        <end position="202"/>
    </location>
</feature>